<keyword evidence="2" id="KW-0732">Signal</keyword>
<evidence type="ECO:0000313" key="4">
    <source>
        <dbReference type="EMBL" id="TDT40138.1"/>
    </source>
</evidence>
<feature type="region of interest" description="Disordered" evidence="1">
    <location>
        <begin position="34"/>
        <end position="98"/>
    </location>
</feature>
<dbReference type="EMBL" id="SOAX01000004">
    <property type="protein sequence ID" value="TDT40138.1"/>
    <property type="molecule type" value="Genomic_DNA"/>
</dbReference>
<evidence type="ECO:0000256" key="1">
    <source>
        <dbReference type="SAM" id="MobiDB-lite"/>
    </source>
</evidence>
<feature type="compositionally biased region" description="Basic residues" evidence="1">
    <location>
        <begin position="124"/>
        <end position="134"/>
    </location>
</feature>
<protein>
    <submittedName>
        <fullName evidence="4">Uncharacterized protein DUF4124</fullName>
    </submittedName>
</protein>
<dbReference type="AlphaFoldDB" id="A0A4V3EQ82"/>
<evidence type="ECO:0000313" key="5">
    <source>
        <dbReference type="Proteomes" id="UP000295830"/>
    </source>
</evidence>
<keyword evidence="5" id="KW-1185">Reference proteome</keyword>
<name>A0A4V3EQ82_9GAMM</name>
<feature type="chain" id="PRO_5020780528" evidence="2">
    <location>
        <begin position="28"/>
        <end position="142"/>
    </location>
</feature>
<reference evidence="4 5" key="1">
    <citation type="submission" date="2019-03" db="EMBL/GenBank/DDBJ databases">
        <title>Genomic Encyclopedia of Type Strains, Phase IV (KMG-IV): sequencing the most valuable type-strain genomes for metagenomic binning, comparative biology and taxonomic classification.</title>
        <authorList>
            <person name="Goeker M."/>
        </authorList>
    </citation>
    <scope>NUCLEOTIDE SEQUENCE [LARGE SCALE GENOMIC DNA]</scope>
    <source>
        <strain evidence="4 5">DSM 15505</strain>
    </source>
</reference>
<dbReference type="RefSeq" id="WP_133736169.1">
    <property type="nucleotide sequence ID" value="NZ_SOAX01000004.1"/>
</dbReference>
<feature type="compositionally biased region" description="Basic and acidic residues" evidence="1">
    <location>
        <begin position="41"/>
        <end position="56"/>
    </location>
</feature>
<proteinExistence type="predicted"/>
<sequence length="142" mass="16901">MPVMLGRRAPSVLHPFILLVITATARAEVYTWQDETGQQRFSDRPPETRDYQRWEPPENPNSDLQLPEPRDDWPDLSDKDDDEAGGSHAREEKLRQEKRCREYEAALERINNQLRAGYREPKGNRLRARRRRLRSKEFNECR</sequence>
<organism evidence="4 5">
    <name type="scientific">Halospina denitrificans</name>
    <dbReference type="NCBI Taxonomy" id="332522"/>
    <lineage>
        <taxon>Bacteria</taxon>
        <taxon>Pseudomonadati</taxon>
        <taxon>Pseudomonadota</taxon>
        <taxon>Gammaproteobacteria</taxon>
        <taxon>Halospina</taxon>
    </lineage>
</organism>
<dbReference type="OrthoDB" id="7062774at2"/>
<dbReference type="Proteomes" id="UP000295830">
    <property type="component" value="Unassembled WGS sequence"/>
</dbReference>
<feature type="domain" description="DUF4124" evidence="3">
    <location>
        <begin position="17"/>
        <end position="62"/>
    </location>
</feature>
<feature type="signal peptide" evidence="2">
    <location>
        <begin position="1"/>
        <end position="27"/>
    </location>
</feature>
<comment type="caution">
    <text evidence="4">The sequence shown here is derived from an EMBL/GenBank/DDBJ whole genome shotgun (WGS) entry which is preliminary data.</text>
</comment>
<gene>
    <name evidence="4" type="ORF">DES49_1902</name>
</gene>
<feature type="compositionally biased region" description="Basic and acidic residues" evidence="1">
    <location>
        <begin position="68"/>
        <end position="77"/>
    </location>
</feature>
<accession>A0A4V3EQ82</accession>
<feature type="compositionally biased region" description="Basic and acidic residues" evidence="1">
    <location>
        <begin position="88"/>
        <end position="98"/>
    </location>
</feature>
<dbReference type="InterPro" id="IPR025392">
    <property type="entry name" value="DUF4124"/>
</dbReference>
<evidence type="ECO:0000259" key="3">
    <source>
        <dbReference type="Pfam" id="PF13511"/>
    </source>
</evidence>
<dbReference type="Pfam" id="PF13511">
    <property type="entry name" value="DUF4124"/>
    <property type="match status" value="1"/>
</dbReference>
<evidence type="ECO:0000256" key="2">
    <source>
        <dbReference type="SAM" id="SignalP"/>
    </source>
</evidence>
<feature type="region of interest" description="Disordered" evidence="1">
    <location>
        <begin position="114"/>
        <end position="142"/>
    </location>
</feature>